<dbReference type="OrthoDB" id="9180840at2"/>
<keyword evidence="3" id="KW-1185">Reference proteome</keyword>
<evidence type="ECO:0000259" key="1">
    <source>
        <dbReference type="Pfam" id="PF22557"/>
    </source>
</evidence>
<dbReference type="Proteomes" id="UP000194798">
    <property type="component" value="Unassembled WGS sequence"/>
</dbReference>
<protein>
    <recommendedName>
        <fullName evidence="1">Dual OB-containing domain-containing protein</fullName>
    </recommendedName>
</protein>
<feature type="domain" description="Dual OB-containing" evidence="1">
    <location>
        <begin position="17"/>
        <end position="214"/>
    </location>
</feature>
<organism evidence="2 3">
    <name type="scientific">Thioflexithrix psekupsensis</name>
    <dbReference type="NCBI Taxonomy" id="1570016"/>
    <lineage>
        <taxon>Bacteria</taxon>
        <taxon>Pseudomonadati</taxon>
        <taxon>Pseudomonadota</taxon>
        <taxon>Gammaproteobacteria</taxon>
        <taxon>Thiotrichales</taxon>
        <taxon>Thioflexithrix</taxon>
    </lineage>
</organism>
<evidence type="ECO:0000313" key="3">
    <source>
        <dbReference type="Proteomes" id="UP000194798"/>
    </source>
</evidence>
<dbReference type="AlphaFoldDB" id="A0A251X877"/>
<gene>
    <name evidence="2" type="ORF">TPSD3_05930</name>
</gene>
<dbReference type="EMBL" id="MSLT01000012">
    <property type="protein sequence ID" value="OUD13883.1"/>
    <property type="molecule type" value="Genomic_DNA"/>
</dbReference>
<proteinExistence type="predicted"/>
<name>A0A251X877_9GAMM</name>
<dbReference type="Pfam" id="PF22557">
    <property type="entry name" value="DuOB"/>
    <property type="match status" value="1"/>
</dbReference>
<evidence type="ECO:0000313" key="2">
    <source>
        <dbReference type="EMBL" id="OUD13883.1"/>
    </source>
</evidence>
<comment type="caution">
    <text evidence="2">The sequence shown here is derived from an EMBL/GenBank/DDBJ whole genome shotgun (WGS) entry which is preliminary data.</text>
</comment>
<sequence>MPKRSIIITDLTKFKRDNPAICLAGIDVITGECVRPLPYLTQDFCKEHGIKPRVILSGEFLPVSNRQKPHLEDENYRLDTLKIQGTLSAIQFKQLLDKSLSKNIISGFNMEKLPNEQKEAKKIAPHPDLDKSIITIKPIKIKIIKSDYEEKYKLHLTDSTGINYPFLPIVDYYFTRDINNCEEFNAALTDKEIYLRVGLGRIYNDFYWIQINGIYIF</sequence>
<dbReference type="RefSeq" id="WP_086487664.1">
    <property type="nucleotide sequence ID" value="NZ_MSLT01000012.1"/>
</dbReference>
<dbReference type="InterPro" id="IPR054335">
    <property type="entry name" value="DuOB_dom"/>
</dbReference>
<reference evidence="2 3" key="1">
    <citation type="submission" date="2016-12" db="EMBL/GenBank/DDBJ databases">
        <title>Thioflexothrix psekupsii D3 genome sequencing and assembly.</title>
        <authorList>
            <person name="Fomenkov A."/>
            <person name="Vincze T."/>
            <person name="Grabovich M."/>
            <person name="Anton B.P."/>
            <person name="Dubinina G."/>
            <person name="Orlova M."/>
            <person name="Belousova E."/>
            <person name="Roberts R.J."/>
        </authorList>
    </citation>
    <scope>NUCLEOTIDE SEQUENCE [LARGE SCALE GENOMIC DNA]</scope>
    <source>
        <strain evidence="2">D3</strain>
    </source>
</reference>
<accession>A0A251X877</accession>